<name>A0A382YZ30_9ZZZZ</name>
<organism evidence="1">
    <name type="scientific">marine metagenome</name>
    <dbReference type="NCBI Taxonomy" id="408172"/>
    <lineage>
        <taxon>unclassified sequences</taxon>
        <taxon>metagenomes</taxon>
        <taxon>ecological metagenomes</taxon>
    </lineage>
</organism>
<dbReference type="EMBL" id="UINC01179707">
    <property type="protein sequence ID" value="SVD88532.1"/>
    <property type="molecule type" value="Genomic_DNA"/>
</dbReference>
<protein>
    <submittedName>
        <fullName evidence="1">Uncharacterized protein</fullName>
    </submittedName>
</protein>
<evidence type="ECO:0000313" key="1">
    <source>
        <dbReference type="EMBL" id="SVD88532.1"/>
    </source>
</evidence>
<sequence>VPQQFDFPKTQIPSLKLNPKTIYTVLGVL</sequence>
<feature type="non-terminal residue" evidence="1">
    <location>
        <position position="1"/>
    </location>
</feature>
<accession>A0A382YZ30</accession>
<gene>
    <name evidence="1" type="ORF">METZ01_LOCUS441386</name>
</gene>
<proteinExistence type="predicted"/>
<reference evidence="1" key="1">
    <citation type="submission" date="2018-05" db="EMBL/GenBank/DDBJ databases">
        <authorList>
            <person name="Lanie J.A."/>
            <person name="Ng W.-L."/>
            <person name="Kazmierczak K.M."/>
            <person name="Andrzejewski T.M."/>
            <person name="Davidsen T.M."/>
            <person name="Wayne K.J."/>
            <person name="Tettelin H."/>
            <person name="Glass J.I."/>
            <person name="Rusch D."/>
            <person name="Podicherti R."/>
            <person name="Tsui H.-C.T."/>
            <person name="Winkler M.E."/>
        </authorList>
    </citation>
    <scope>NUCLEOTIDE SEQUENCE</scope>
</reference>
<feature type="non-terminal residue" evidence="1">
    <location>
        <position position="29"/>
    </location>
</feature>
<dbReference type="AlphaFoldDB" id="A0A382YZ30"/>